<feature type="binding site" evidence="6">
    <location>
        <position position="238"/>
    </location>
    <ligand>
        <name>a divalent metal cation</name>
        <dbReference type="ChEBI" id="CHEBI:60240"/>
        <label>1</label>
    </ligand>
</feature>
<keyword evidence="5 6" id="KW-0378">Hydrolase</keyword>
<feature type="binding site" evidence="6">
    <location>
        <position position="100"/>
    </location>
    <ligand>
        <name>a divalent metal cation</name>
        <dbReference type="ChEBI" id="CHEBI:60240"/>
        <label>1</label>
    </ligand>
</feature>
<sequence>MIVYKTIDEIKKIKEANQIIARLYEEILPKHIKAGISTLEINQIIDDYIRSQGAFPASIGVGGPENPFPAGSCISVNEEVVHGIPREDKILTDGDIVSIDVVTELNGFYGDSAITFPVGDIDEESKRLLEVTKKSREIGIEMAVVGNRLGDIGNAIQKFVESNGFSVVKDFCGHGIGKSMHEDPAIPNFGRKGRGLKIENGMVLAIEPMVNCGSYKVNILGDGWTAVTKDGKRSAHFEHSIAIIEGKPVILSQLD</sequence>
<feature type="binding site" evidence="6">
    <location>
        <position position="111"/>
    </location>
    <ligand>
        <name>a divalent metal cation</name>
        <dbReference type="ChEBI" id="CHEBI:60240"/>
        <label>1</label>
    </ligand>
</feature>
<feature type="binding site" evidence="6">
    <location>
        <position position="207"/>
    </location>
    <ligand>
        <name>a divalent metal cation</name>
        <dbReference type="ChEBI" id="CHEBI:60240"/>
        <label>2</label>
        <note>catalytic</note>
    </ligand>
</feature>
<dbReference type="InterPro" id="IPR002467">
    <property type="entry name" value="Pept_M24A_MAP1"/>
</dbReference>
<feature type="domain" description="Peptidase M24" evidence="8">
    <location>
        <begin position="12"/>
        <end position="243"/>
    </location>
</feature>
<feature type="binding site" evidence="6">
    <location>
        <position position="174"/>
    </location>
    <ligand>
        <name>a divalent metal cation</name>
        <dbReference type="ChEBI" id="CHEBI:60240"/>
        <label>2</label>
        <note>catalytic</note>
    </ligand>
</feature>
<evidence type="ECO:0000256" key="5">
    <source>
        <dbReference type="ARBA" id="ARBA00022801"/>
    </source>
</evidence>
<dbReference type="HAMAP" id="MF_01974">
    <property type="entry name" value="MetAP_1"/>
    <property type="match status" value="1"/>
</dbReference>
<feature type="binding site" evidence="6">
    <location>
        <position position="111"/>
    </location>
    <ligand>
        <name>a divalent metal cation</name>
        <dbReference type="ChEBI" id="CHEBI:60240"/>
        <label>2</label>
        <note>catalytic</note>
    </ligand>
</feature>
<evidence type="ECO:0000256" key="2">
    <source>
        <dbReference type="ARBA" id="ARBA00022438"/>
    </source>
</evidence>
<dbReference type="GO" id="GO:0006508">
    <property type="term" value="P:proteolysis"/>
    <property type="evidence" value="ECO:0007669"/>
    <property type="project" value="UniProtKB-KW"/>
</dbReference>
<comment type="cofactor">
    <cofactor evidence="6">
        <name>Co(2+)</name>
        <dbReference type="ChEBI" id="CHEBI:48828"/>
    </cofactor>
    <cofactor evidence="6">
        <name>Zn(2+)</name>
        <dbReference type="ChEBI" id="CHEBI:29105"/>
    </cofactor>
    <cofactor evidence="6">
        <name>Mn(2+)</name>
        <dbReference type="ChEBI" id="CHEBI:29035"/>
    </cofactor>
    <cofactor evidence="6">
        <name>Fe(2+)</name>
        <dbReference type="ChEBI" id="CHEBI:29033"/>
    </cofactor>
    <text evidence="6">Binds 2 divalent metal cations per subunit. Has a high-affinity and a low affinity metal-binding site. The true nature of the physiological cofactor is under debate. The enzyme is active with cobalt, zinc, manganese or divalent iron ions. Most likely, methionine aminopeptidases function as mononuclear Fe(2+)-metalloproteases under physiological conditions, and the catalytically relevant metal-binding site has been assigned to the histidine-containing high-affinity site.</text>
</comment>
<dbReference type="NCBIfam" id="TIGR00500">
    <property type="entry name" value="met_pdase_I"/>
    <property type="match status" value="1"/>
</dbReference>
<evidence type="ECO:0000256" key="6">
    <source>
        <dbReference type="HAMAP-Rule" id="MF_01974"/>
    </source>
</evidence>
<dbReference type="InterPro" id="IPR000994">
    <property type="entry name" value="Pept_M24"/>
</dbReference>
<dbReference type="eggNOG" id="COG0024">
    <property type="taxonomic scope" value="Bacteria"/>
</dbReference>
<feature type="binding site" evidence="6">
    <location>
        <position position="238"/>
    </location>
    <ligand>
        <name>a divalent metal cation</name>
        <dbReference type="ChEBI" id="CHEBI:60240"/>
        <label>2</label>
        <note>catalytic</note>
    </ligand>
</feature>
<evidence type="ECO:0000259" key="8">
    <source>
        <dbReference type="Pfam" id="PF00557"/>
    </source>
</evidence>
<comment type="catalytic activity">
    <reaction evidence="6 7">
        <text>Release of N-terminal amino acids, preferentially methionine, from peptides and arylamides.</text>
        <dbReference type="EC" id="3.4.11.18"/>
    </reaction>
</comment>
<organism evidence="9 10">
    <name type="scientific">Ilyobacter polytropus (strain ATCC 51220 / DSM 2926 / LMG 16218 / CuHBu1)</name>
    <dbReference type="NCBI Taxonomy" id="572544"/>
    <lineage>
        <taxon>Bacteria</taxon>
        <taxon>Fusobacteriati</taxon>
        <taxon>Fusobacteriota</taxon>
        <taxon>Fusobacteriia</taxon>
        <taxon>Fusobacteriales</taxon>
        <taxon>Fusobacteriaceae</taxon>
        <taxon>Ilyobacter</taxon>
    </lineage>
</organism>
<comment type="similarity">
    <text evidence="6">Belongs to the peptidase M24A family. Methionine aminopeptidase type 1 subfamily.</text>
</comment>
<dbReference type="GO" id="GO:0005829">
    <property type="term" value="C:cytosol"/>
    <property type="evidence" value="ECO:0007669"/>
    <property type="project" value="TreeGrafter"/>
</dbReference>
<dbReference type="RefSeq" id="WP_013388222.1">
    <property type="nucleotide sequence ID" value="NC_014632.1"/>
</dbReference>
<dbReference type="PANTHER" id="PTHR43330">
    <property type="entry name" value="METHIONINE AMINOPEPTIDASE"/>
    <property type="match status" value="1"/>
</dbReference>
<feature type="binding site" evidence="6">
    <location>
        <position position="82"/>
    </location>
    <ligand>
        <name>substrate</name>
    </ligand>
</feature>
<dbReference type="KEGG" id="ipo:Ilyop_1788"/>
<dbReference type="HOGENOM" id="CLU_015857_0_1_0"/>
<proteinExistence type="inferred from homology"/>
<keyword evidence="2 6" id="KW-0031">Aminopeptidase</keyword>
<feature type="binding site" evidence="6">
    <location>
        <position position="181"/>
    </location>
    <ligand>
        <name>substrate</name>
    </ligand>
</feature>
<dbReference type="EC" id="3.4.11.18" evidence="6 7"/>
<dbReference type="Gene3D" id="3.90.230.10">
    <property type="entry name" value="Creatinase/methionine aminopeptidase superfamily"/>
    <property type="match status" value="1"/>
</dbReference>
<dbReference type="InterPro" id="IPR001714">
    <property type="entry name" value="Pept_M24_MAP"/>
</dbReference>
<evidence type="ECO:0000256" key="1">
    <source>
        <dbReference type="ARBA" id="ARBA00002521"/>
    </source>
</evidence>
<dbReference type="PROSITE" id="PS00680">
    <property type="entry name" value="MAP_1"/>
    <property type="match status" value="1"/>
</dbReference>
<dbReference type="GO" id="GO:0004239">
    <property type="term" value="F:initiator methionyl aminopeptidase activity"/>
    <property type="evidence" value="ECO:0007669"/>
    <property type="project" value="UniProtKB-UniRule"/>
</dbReference>
<dbReference type="CDD" id="cd01086">
    <property type="entry name" value="MetAP1"/>
    <property type="match status" value="1"/>
</dbReference>
<accession>E3H905</accession>
<dbReference type="PRINTS" id="PR00599">
    <property type="entry name" value="MAPEPTIDASE"/>
</dbReference>
<dbReference type="SUPFAM" id="SSF55920">
    <property type="entry name" value="Creatinase/aminopeptidase"/>
    <property type="match status" value="1"/>
</dbReference>
<evidence type="ECO:0000313" key="10">
    <source>
        <dbReference type="Proteomes" id="UP000006875"/>
    </source>
</evidence>
<comment type="subunit">
    <text evidence="6">Monomer.</text>
</comment>
<comment type="function">
    <text evidence="1 6">Removes the N-terminal methionine from nascent proteins. The N-terminal methionine is often cleaved when the second residue in the primary sequence is small and uncharged (Met-Ala-, Cys, Gly, Pro, Ser, Thr, or Val). Requires deformylation of the N(alpha)-formylated initiator methionine before it can be hydrolyzed.</text>
</comment>
<dbReference type="GO" id="GO:0046872">
    <property type="term" value="F:metal ion binding"/>
    <property type="evidence" value="ECO:0007669"/>
    <property type="project" value="UniProtKB-UniRule"/>
</dbReference>
<dbReference type="GO" id="GO:0070006">
    <property type="term" value="F:metalloaminopeptidase activity"/>
    <property type="evidence" value="ECO:0007669"/>
    <property type="project" value="UniProtKB-UniRule"/>
</dbReference>
<evidence type="ECO:0000256" key="4">
    <source>
        <dbReference type="ARBA" id="ARBA00022723"/>
    </source>
</evidence>
<dbReference type="AlphaFoldDB" id="E3H905"/>
<evidence type="ECO:0000256" key="3">
    <source>
        <dbReference type="ARBA" id="ARBA00022670"/>
    </source>
</evidence>
<dbReference type="InterPro" id="IPR036005">
    <property type="entry name" value="Creatinase/aminopeptidase-like"/>
</dbReference>
<keyword evidence="3 6" id="KW-0645">Protease</keyword>
<dbReference type="Pfam" id="PF00557">
    <property type="entry name" value="Peptidase_M24"/>
    <property type="match status" value="1"/>
</dbReference>
<evidence type="ECO:0000313" key="9">
    <source>
        <dbReference type="EMBL" id="ADO83559.1"/>
    </source>
</evidence>
<dbReference type="PANTHER" id="PTHR43330:SF27">
    <property type="entry name" value="METHIONINE AMINOPEPTIDASE"/>
    <property type="match status" value="1"/>
</dbReference>
<reference evidence="9 10" key="1">
    <citation type="journal article" date="2010" name="Stand. Genomic Sci.">
        <title>Complete genome sequence of Ilyobacter polytropus type strain (CuHbu1).</title>
        <authorList>
            <person name="Sikorski J."/>
            <person name="Chertkov O."/>
            <person name="Lapidus A."/>
            <person name="Nolan M."/>
            <person name="Lucas S."/>
            <person name="Del Rio T.G."/>
            <person name="Tice H."/>
            <person name="Cheng J.F."/>
            <person name="Tapia R."/>
            <person name="Han C."/>
            <person name="Goodwin L."/>
            <person name="Pitluck S."/>
            <person name="Liolios K."/>
            <person name="Ivanova N."/>
            <person name="Mavromatis K."/>
            <person name="Mikhailova N."/>
            <person name="Pati A."/>
            <person name="Chen A."/>
            <person name="Palaniappan K."/>
            <person name="Land M."/>
            <person name="Hauser L."/>
            <person name="Chang Y.J."/>
            <person name="Jeffries C.D."/>
            <person name="Brambilla E."/>
            <person name="Yasawong M."/>
            <person name="Rohde M."/>
            <person name="Pukall R."/>
            <person name="Spring S."/>
            <person name="Goker M."/>
            <person name="Woyke T."/>
            <person name="Bristow J."/>
            <person name="Eisen J.A."/>
            <person name="Markowitz V."/>
            <person name="Hugenholtz P."/>
            <person name="Kyrpides N.C."/>
            <person name="Klenk H.P."/>
        </authorList>
    </citation>
    <scope>NUCLEOTIDE SEQUENCE [LARGE SCALE GENOMIC DNA]</scope>
    <source>
        <strain evidence="10">ATCC 51220 / DSM 2926 / LMG 16218 / CuHBu1</strain>
    </source>
</reference>
<dbReference type="Proteomes" id="UP000006875">
    <property type="component" value="Chromosome"/>
</dbReference>
<dbReference type="EMBL" id="CP002281">
    <property type="protein sequence ID" value="ADO83559.1"/>
    <property type="molecule type" value="Genomic_DNA"/>
</dbReference>
<gene>
    <name evidence="6" type="primary">map</name>
    <name evidence="9" type="ordered locus">Ilyop_1788</name>
</gene>
<name>E3H905_ILYPC</name>
<keyword evidence="10" id="KW-1185">Reference proteome</keyword>
<keyword evidence="4 6" id="KW-0479">Metal-binding</keyword>
<dbReference type="OrthoDB" id="9802055at2"/>
<protein>
    <recommendedName>
        <fullName evidence="6 7">Methionine aminopeptidase</fullName>
        <shortName evidence="6">MAP</shortName>
        <shortName evidence="6">MetAP</shortName>
        <ecNumber evidence="6 7">3.4.11.18</ecNumber>
    </recommendedName>
    <alternativeName>
        <fullName evidence="6">Peptidase M</fullName>
    </alternativeName>
</protein>
<evidence type="ECO:0000256" key="7">
    <source>
        <dbReference type="RuleBase" id="RU003653"/>
    </source>
</evidence>
<dbReference type="STRING" id="572544.Ilyop_1788"/>